<sequence>MIYRIGSNVGCLNRAVLNDDIGGRAGWIYALRTMQQVVMALVAMRYVAPRAFWTTSGIVHTVETGKATREILCDLRSAIWSGVDELRAHGQQVSIMAQHTLHRVVRYCTNVQMMTIAP</sequence>
<reference evidence="1 2" key="1">
    <citation type="journal article" date="2014" name="Nat. Genet.">
        <title>Genome and transcriptome of the porcine whipworm Trichuris suis.</title>
        <authorList>
            <person name="Jex A.R."/>
            <person name="Nejsum P."/>
            <person name="Schwarz E.M."/>
            <person name="Hu L."/>
            <person name="Young N.D."/>
            <person name="Hall R.S."/>
            <person name="Korhonen P.K."/>
            <person name="Liao S."/>
            <person name="Thamsborg S."/>
            <person name="Xia J."/>
            <person name="Xu P."/>
            <person name="Wang S."/>
            <person name="Scheerlinck J.P."/>
            <person name="Hofmann A."/>
            <person name="Sternberg P.W."/>
            <person name="Wang J."/>
            <person name="Gasser R.B."/>
        </authorList>
    </citation>
    <scope>NUCLEOTIDE SEQUENCE [LARGE SCALE GENOMIC DNA]</scope>
    <source>
        <strain evidence="1">DCEP-RM93M</strain>
    </source>
</reference>
<evidence type="ECO:0000313" key="2">
    <source>
        <dbReference type="Proteomes" id="UP000030764"/>
    </source>
</evidence>
<proteinExistence type="predicted"/>
<accession>A0A085LPQ7</accession>
<keyword evidence="2" id="KW-1185">Reference proteome</keyword>
<organism evidence="1 2">
    <name type="scientific">Trichuris suis</name>
    <name type="common">pig whipworm</name>
    <dbReference type="NCBI Taxonomy" id="68888"/>
    <lineage>
        <taxon>Eukaryota</taxon>
        <taxon>Metazoa</taxon>
        <taxon>Ecdysozoa</taxon>
        <taxon>Nematoda</taxon>
        <taxon>Enoplea</taxon>
        <taxon>Dorylaimia</taxon>
        <taxon>Trichinellida</taxon>
        <taxon>Trichuridae</taxon>
        <taxon>Trichuris</taxon>
    </lineage>
</organism>
<evidence type="ECO:0000313" key="1">
    <source>
        <dbReference type="EMBL" id="KFD46953.1"/>
    </source>
</evidence>
<protein>
    <submittedName>
        <fullName evidence="1">Uncharacterized protein</fullName>
    </submittedName>
</protein>
<dbReference type="EMBL" id="KL363345">
    <property type="protein sequence ID" value="KFD46953.1"/>
    <property type="molecule type" value="Genomic_DNA"/>
</dbReference>
<dbReference type="Proteomes" id="UP000030764">
    <property type="component" value="Unassembled WGS sequence"/>
</dbReference>
<gene>
    <name evidence="1" type="ORF">M513_12143</name>
</gene>
<dbReference type="AlphaFoldDB" id="A0A085LPQ7"/>
<name>A0A085LPQ7_9BILA</name>